<organism evidence="1">
    <name type="scientific">viral metagenome</name>
    <dbReference type="NCBI Taxonomy" id="1070528"/>
    <lineage>
        <taxon>unclassified sequences</taxon>
        <taxon>metagenomes</taxon>
        <taxon>organismal metagenomes</taxon>
    </lineage>
</organism>
<protein>
    <submittedName>
        <fullName evidence="1">Uncharacterized protein</fullName>
    </submittedName>
</protein>
<name>A0A6C0HG44_9ZZZZ</name>
<evidence type="ECO:0000313" key="1">
    <source>
        <dbReference type="EMBL" id="QHT79568.1"/>
    </source>
</evidence>
<reference evidence="1" key="1">
    <citation type="journal article" date="2020" name="Nature">
        <title>Giant virus diversity and host interactions through global metagenomics.</title>
        <authorList>
            <person name="Schulz F."/>
            <person name="Roux S."/>
            <person name="Paez-Espino D."/>
            <person name="Jungbluth S."/>
            <person name="Walsh D.A."/>
            <person name="Denef V.J."/>
            <person name="McMahon K.D."/>
            <person name="Konstantinidis K.T."/>
            <person name="Eloe-Fadrosh E.A."/>
            <person name="Kyrpides N.C."/>
            <person name="Woyke T."/>
        </authorList>
    </citation>
    <scope>NUCLEOTIDE SEQUENCE</scope>
    <source>
        <strain evidence="1">GVMAG-M-3300023184-101</strain>
    </source>
</reference>
<dbReference type="AlphaFoldDB" id="A0A6C0HG44"/>
<dbReference type="EMBL" id="MN739950">
    <property type="protein sequence ID" value="QHT79568.1"/>
    <property type="molecule type" value="Genomic_DNA"/>
</dbReference>
<proteinExistence type="predicted"/>
<sequence>MRKFNFGDNKQTPLIFSNTKQTPFIFSNTKQTIPFILNNRTNNRTNINQIKNTTISVPNIIQHPIQQSKICIIYVYYERKNEKKNETNLSYFIKYGLDDTKWIKMDITTIFVINGHQCEVIIPKKENIHILREDNCSDYEGWFNGINYMSTKYNKPLEQQFDYLCLINSSTFGPFMESTVDSHWLCPFYDSMVKNNANACSPYINMFRRGNDEIDLPALSCSFTLIKINSDIIKLLTKTPVISTDRANSIYRRYTNTVLGKKENKLDSILTGEFGLSRVLQNNGYNICCLYKNNHRPSEPLYEREEFFHKNNDEFLKQTIFIKNIWRVGEQQYPSIPVLYDYCINFINKQLKYKNIFDGLDVEYNYDLLNVSLNNKKDFFHKYGYAEEYILFPKKKYDMKGVVLYAHYDLNNIIADYVIQGLKSLVYIGYDVLFYTASSSINNIDVSILPFEIHYVKNKGAGTDWEMWLNGLKLIKETKLNYEWIMFINDSLLFPINGITNFMNSVINSRDGCDFWGHWYAPEKCLVGTPVEFKFNLIDDVIIFIEKNVYIVLNNLLNKSISAIHLLEIPFTKYLLDKNYKMKSIIDYRNLKGHNVPCPSFHPQLLNQWINNPYSFAIKWKYCISYLKNNIVSEEFNFLTRYLYYGPYGTISKLKV</sequence>
<accession>A0A6C0HG44</accession>